<dbReference type="GO" id="GO:0003677">
    <property type="term" value="F:DNA binding"/>
    <property type="evidence" value="ECO:0007669"/>
    <property type="project" value="InterPro"/>
</dbReference>
<evidence type="ECO:0000259" key="1">
    <source>
        <dbReference type="Pfam" id="PF07702"/>
    </source>
</evidence>
<dbReference type="GO" id="GO:0006355">
    <property type="term" value="P:regulation of DNA-templated transcription"/>
    <property type="evidence" value="ECO:0007669"/>
    <property type="project" value="InterPro"/>
</dbReference>
<reference evidence="2 3" key="1">
    <citation type="submission" date="2019-03" db="EMBL/GenBank/DDBJ databases">
        <title>Genomics of glacier-inhabiting Cryobacterium strains.</title>
        <authorList>
            <person name="Liu Q."/>
            <person name="Xin Y.-H."/>
        </authorList>
    </citation>
    <scope>NUCLEOTIDE SEQUENCE [LARGE SCALE GENOMIC DNA]</scope>
    <source>
        <strain evidence="2 3">Sr54</strain>
    </source>
</reference>
<dbReference type="RefSeq" id="WP_134530591.1">
    <property type="nucleotide sequence ID" value="NZ_SOHN01000018.1"/>
</dbReference>
<dbReference type="AlphaFoldDB" id="A0A4R9BJ59"/>
<accession>A0A4R9BJ59</accession>
<proteinExistence type="predicted"/>
<keyword evidence="3" id="KW-1185">Reference proteome</keyword>
<evidence type="ECO:0000313" key="2">
    <source>
        <dbReference type="EMBL" id="TFD85204.1"/>
    </source>
</evidence>
<dbReference type="SUPFAM" id="SSF64288">
    <property type="entry name" value="Chorismate lyase-like"/>
    <property type="match status" value="1"/>
</dbReference>
<sequence>MSGAGRVRGRGYPSAEVCRHRSRRGHTHLAALSIAADLTAIELTDASLYTVLHSRLGVSIVSGRRQVRAVPATQGLAQLLQVSIGEPLPLQLLEGTSLDENGVPFEMFPS</sequence>
<feature type="domain" description="UbiC transcription regulator-associated" evidence="1">
    <location>
        <begin position="31"/>
        <end position="106"/>
    </location>
</feature>
<dbReference type="EMBL" id="SOHN01000018">
    <property type="protein sequence ID" value="TFD85204.1"/>
    <property type="molecule type" value="Genomic_DNA"/>
</dbReference>
<gene>
    <name evidence="2" type="ORF">E3T51_15275</name>
</gene>
<dbReference type="Proteomes" id="UP000297626">
    <property type="component" value="Unassembled WGS sequence"/>
</dbReference>
<dbReference type="InterPro" id="IPR011663">
    <property type="entry name" value="UTRA"/>
</dbReference>
<name>A0A4R9BJ59_9MICO</name>
<evidence type="ECO:0000313" key="3">
    <source>
        <dbReference type="Proteomes" id="UP000297626"/>
    </source>
</evidence>
<protein>
    <submittedName>
        <fullName evidence="2">UTRA domain-containing protein</fullName>
    </submittedName>
</protein>
<dbReference type="InterPro" id="IPR028978">
    <property type="entry name" value="Chorismate_lyase_/UTRA_dom_sf"/>
</dbReference>
<organism evidence="2 3">
    <name type="scientific">Cryobacterium serini</name>
    <dbReference type="NCBI Taxonomy" id="1259201"/>
    <lineage>
        <taxon>Bacteria</taxon>
        <taxon>Bacillati</taxon>
        <taxon>Actinomycetota</taxon>
        <taxon>Actinomycetes</taxon>
        <taxon>Micrococcales</taxon>
        <taxon>Microbacteriaceae</taxon>
        <taxon>Cryobacterium</taxon>
    </lineage>
</organism>
<dbReference type="Gene3D" id="3.40.1410.10">
    <property type="entry name" value="Chorismate lyase-like"/>
    <property type="match status" value="1"/>
</dbReference>
<dbReference type="Pfam" id="PF07702">
    <property type="entry name" value="UTRA"/>
    <property type="match status" value="1"/>
</dbReference>
<comment type="caution">
    <text evidence="2">The sequence shown here is derived from an EMBL/GenBank/DDBJ whole genome shotgun (WGS) entry which is preliminary data.</text>
</comment>